<evidence type="ECO:0000256" key="4">
    <source>
        <dbReference type="ARBA" id="ARBA00022989"/>
    </source>
</evidence>
<evidence type="ECO:0000313" key="8">
    <source>
        <dbReference type="EMBL" id="MCC6070955.1"/>
    </source>
</evidence>
<evidence type="ECO:0000313" key="9">
    <source>
        <dbReference type="Proteomes" id="UP001198701"/>
    </source>
</evidence>
<feature type="transmembrane region" description="Helical" evidence="7">
    <location>
        <begin position="57"/>
        <end position="75"/>
    </location>
</feature>
<reference evidence="8 9" key="1">
    <citation type="submission" date="2021-11" db="EMBL/GenBank/DDBJ databases">
        <authorList>
            <person name="Huq M.A."/>
        </authorList>
    </citation>
    <scope>NUCLEOTIDE SEQUENCE [LARGE SCALE GENOMIC DNA]</scope>
    <source>
        <strain evidence="8 9">MAHUQ-52</strain>
    </source>
</reference>
<keyword evidence="9" id="KW-1185">Reference proteome</keyword>
<feature type="transmembrane region" description="Helical" evidence="7">
    <location>
        <begin position="142"/>
        <end position="162"/>
    </location>
</feature>
<comment type="caution">
    <text evidence="8">The sequence shown here is derived from an EMBL/GenBank/DDBJ whole genome shotgun (WGS) entry which is preliminary data.</text>
</comment>
<dbReference type="CDD" id="cd06581">
    <property type="entry name" value="TM_PBP1_LivM_like"/>
    <property type="match status" value="1"/>
</dbReference>
<feature type="transmembrane region" description="Helical" evidence="7">
    <location>
        <begin position="272"/>
        <end position="294"/>
    </location>
</feature>
<feature type="transmembrane region" description="Helical" evidence="7">
    <location>
        <begin position="225"/>
        <end position="252"/>
    </location>
</feature>
<comment type="subcellular location">
    <subcellularLocation>
        <location evidence="1">Cell membrane</location>
        <topology evidence="1">Multi-pass membrane protein</topology>
    </subcellularLocation>
</comment>
<dbReference type="Pfam" id="PF02653">
    <property type="entry name" value="BPD_transp_2"/>
    <property type="match status" value="1"/>
</dbReference>
<keyword evidence="2" id="KW-1003">Cell membrane</keyword>
<sequence>MSKSHARMAPAAMPAPEKARPAPVRARGGLSRPAIAAIVLLVLALVLPVLMPWIKTAIIIATCFGIAALGVSVLIRAGQMSFGHAMFSCAAGYAVAFTSRAWPALDSTVLIALGTLVGAVSGLVIGAFVVRYRAIFFGMLNLALSMVLFAVLGKFFTLTGGTDGMRLARSTFLGMQLERAEFETALLVTVVLLALVLGLMVHRYLNSVSGQALSAIKTNETRLEFLGISAYRVMLTGYVLSAALCGLSGAIFAITQGLVTPEMGYWVRSGEIVFISILGGVGHPVGAFLGAAVFEFVKVFAGAYMIGMSNLVLGVVLIVMVFFAPRGISGLLTRHKKGGRP</sequence>
<evidence type="ECO:0000256" key="1">
    <source>
        <dbReference type="ARBA" id="ARBA00004651"/>
    </source>
</evidence>
<accession>A0ABS8IQQ3</accession>
<evidence type="ECO:0000256" key="6">
    <source>
        <dbReference type="SAM" id="MobiDB-lite"/>
    </source>
</evidence>
<dbReference type="PANTHER" id="PTHR30482:SF17">
    <property type="entry name" value="ABC TRANSPORTER ATP-BINDING PROTEIN"/>
    <property type="match status" value="1"/>
</dbReference>
<organism evidence="8 9">
    <name type="scientific">Massilia agrisoli</name>
    <dbReference type="NCBI Taxonomy" id="2892444"/>
    <lineage>
        <taxon>Bacteria</taxon>
        <taxon>Pseudomonadati</taxon>
        <taxon>Pseudomonadota</taxon>
        <taxon>Betaproteobacteria</taxon>
        <taxon>Burkholderiales</taxon>
        <taxon>Oxalobacteraceae</taxon>
        <taxon>Telluria group</taxon>
        <taxon>Massilia</taxon>
    </lineage>
</organism>
<feature type="transmembrane region" description="Helical" evidence="7">
    <location>
        <begin position="108"/>
        <end position="130"/>
    </location>
</feature>
<evidence type="ECO:0000256" key="7">
    <source>
        <dbReference type="SAM" id="Phobius"/>
    </source>
</evidence>
<feature type="transmembrane region" description="Helical" evidence="7">
    <location>
        <begin position="301"/>
        <end position="324"/>
    </location>
</feature>
<feature type="transmembrane region" description="Helical" evidence="7">
    <location>
        <begin position="182"/>
        <end position="205"/>
    </location>
</feature>
<dbReference type="PANTHER" id="PTHR30482">
    <property type="entry name" value="HIGH-AFFINITY BRANCHED-CHAIN AMINO ACID TRANSPORT SYSTEM PERMEASE"/>
    <property type="match status" value="1"/>
</dbReference>
<feature type="transmembrane region" description="Helical" evidence="7">
    <location>
        <begin position="82"/>
        <end position="102"/>
    </location>
</feature>
<protein>
    <submittedName>
        <fullName evidence="8">Branched-chain amino acid ABC transporter permease</fullName>
    </submittedName>
</protein>
<feature type="compositionally biased region" description="Low complexity" evidence="6">
    <location>
        <begin position="7"/>
        <end position="16"/>
    </location>
</feature>
<evidence type="ECO:0000256" key="3">
    <source>
        <dbReference type="ARBA" id="ARBA00022692"/>
    </source>
</evidence>
<feature type="region of interest" description="Disordered" evidence="6">
    <location>
        <begin position="1"/>
        <end position="23"/>
    </location>
</feature>
<dbReference type="InterPro" id="IPR043428">
    <property type="entry name" value="LivM-like"/>
</dbReference>
<proteinExistence type="predicted"/>
<dbReference type="Proteomes" id="UP001198701">
    <property type="component" value="Unassembled WGS sequence"/>
</dbReference>
<feature type="transmembrane region" description="Helical" evidence="7">
    <location>
        <begin position="34"/>
        <end position="51"/>
    </location>
</feature>
<dbReference type="RefSeq" id="WP_229431874.1">
    <property type="nucleotide sequence ID" value="NZ_JAJHPV010000012.1"/>
</dbReference>
<keyword evidence="4 7" id="KW-1133">Transmembrane helix</keyword>
<name>A0ABS8IQQ3_9BURK</name>
<keyword evidence="5 7" id="KW-0472">Membrane</keyword>
<gene>
    <name evidence="8" type="ORF">LMJ30_08300</name>
</gene>
<evidence type="ECO:0000256" key="5">
    <source>
        <dbReference type="ARBA" id="ARBA00023136"/>
    </source>
</evidence>
<evidence type="ECO:0000256" key="2">
    <source>
        <dbReference type="ARBA" id="ARBA00022475"/>
    </source>
</evidence>
<dbReference type="InterPro" id="IPR001851">
    <property type="entry name" value="ABC_transp_permease"/>
</dbReference>
<dbReference type="EMBL" id="JAJHPV010000012">
    <property type="protein sequence ID" value="MCC6070955.1"/>
    <property type="molecule type" value="Genomic_DNA"/>
</dbReference>
<keyword evidence="3 7" id="KW-0812">Transmembrane</keyword>